<dbReference type="InterPro" id="IPR017850">
    <property type="entry name" value="Alkaline_phosphatase_core_sf"/>
</dbReference>
<evidence type="ECO:0000256" key="1">
    <source>
        <dbReference type="SAM" id="MobiDB-lite"/>
    </source>
</evidence>
<name>A0A8J3NQX0_9ACTN</name>
<dbReference type="Pfam" id="PF00884">
    <property type="entry name" value="Sulfatase"/>
    <property type="match status" value="1"/>
</dbReference>
<evidence type="ECO:0000256" key="2">
    <source>
        <dbReference type="SAM" id="SignalP"/>
    </source>
</evidence>
<dbReference type="SUPFAM" id="SSF53649">
    <property type="entry name" value="Alkaline phosphatase-like"/>
    <property type="match status" value="1"/>
</dbReference>
<dbReference type="EMBL" id="BONG01000015">
    <property type="protein sequence ID" value="GIF89365.1"/>
    <property type="molecule type" value="Genomic_DNA"/>
</dbReference>
<feature type="signal peptide" evidence="2">
    <location>
        <begin position="1"/>
        <end position="32"/>
    </location>
</feature>
<dbReference type="Proteomes" id="UP000619293">
    <property type="component" value="Unassembled WGS sequence"/>
</dbReference>
<dbReference type="PANTHER" id="PTHR43108">
    <property type="entry name" value="N-ACETYLGLUCOSAMINE-6-SULFATASE FAMILY MEMBER"/>
    <property type="match status" value="1"/>
</dbReference>
<accession>A0A8J3NQX0</accession>
<feature type="compositionally biased region" description="Polar residues" evidence="1">
    <location>
        <begin position="61"/>
        <end position="70"/>
    </location>
</feature>
<proteinExistence type="predicted"/>
<comment type="caution">
    <text evidence="4">The sequence shown here is derived from an EMBL/GenBank/DDBJ whole genome shotgun (WGS) entry which is preliminary data.</text>
</comment>
<evidence type="ECO:0000259" key="3">
    <source>
        <dbReference type="Pfam" id="PF00884"/>
    </source>
</evidence>
<evidence type="ECO:0000313" key="4">
    <source>
        <dbReference type="EMBL" id="GIF89365.1"/>
    </source>
</evidence>
<dbReference type="Gene3D" id="3.40.720.10">
    <property type="entry name" value="Alkaline Phosphatase, subunit A"/>
    <property type="match status" value="1"/>
</dbReference>
<feature type="region of interest" description="Disordered" evidence="1">
    <location>
        <begin position="28"/>
        <end position="70"/>
    </location>
</feature>
<keyword evidence="5" id="KW-1185">Reference proteome</keyword>
<gene>
    <name evidence="4" type="ORF">Cch02nite_28090</name>
</gene>
<dbReference type="PANTHER" id="PTHR43108:SF8">
    <property type="entry name" value="SD21168P"/>
    <property type="match status" value="1"/>
</dbReference>
<sequence>MRYLMRRVRRLTAVLATALAAAVFPVTGPVHAHGDRDRPAGPEANAADPADNGVAGHGTARGSSPRQTRPNVLMVVLDDARPETMAALPQTMAWLGDGTVYPNAVAATPSCGPSRATLLSGRYAHNHGVLHQADVGNLDHTRTLEHALHTAGYATAAVGKFTNNWALEQTPPGFDHSALVGGGYTNARFMVDGKQRRVPYSTTFIGQQVNTYLDGFEADDDKPWFVYAGFTAPHAPWIPEPQYAARTFAWNPSPAVGEADRSDKPEYVRHHVAGRAEGDVIRLGQLRTLLSVDDALARVREHLDRLGERQDTLVVLVSDNAKFWGEHGLDEKFMPYAAAYRVPLFLSWPGRIRPGVDERLASTVDVTPTVLAAAGLTAGYLLDGHDLRGGVRRAATLLEYWQDSHNGGFSTWASRVAPGERQFTRYVDLAGKLISQEYYDLAADPWELVNLLGDADPGNDPDVTADAASLADWQRCAGQTCP</sequence>
<organism evidence="4 5">
    <name type="scientific">Catellatospora chokoriensis</name>
    <dbReference type="NCBI Taxonomy" id="310353"/>
    <lineage>
        <taxon>Bacteria</taxon>
        <taxon>Bacillati</taxon>
        <taxon>Actinomycetota</taxon>
        <taxon>Actinomycetes</taxon>
        <taxon>Micromonosporales</taxon>
        <taxon>Micromonosporaceae</taxon>
        <taxon>Catellatospora</taxon>
    </lineage>
</organism>
<feature type="chain" id="PRO_5035317709" description="Sulfatase N-terminal domain-containing protein" evidence="2">
    <location>
        <begin position="33"/>
        <end position="482"/>
    </location>
</feature>
<feature type="domain" description="Sulfatase N-terminal" evidence="3">
    <location>
        <begin position="70"/>
        <end position="375"/>
    </location>
</feature>
<reference evidence="4 5" key="1">
    <citation type="submission" date="2021-01" db="EMBL/GenBank/DDBJ databases">
        <title>Whole genome shotgun sequence of Catellatospora chokoriensis NBRC 107358.</title>
        <authorList>
            <person name="Komaki H."/>
            <person name="Tamura T."/>
        </authorList>
    </citation>
    <scope>NUCLEOTIDE SEQUENCE [LARGE SCALE GENOMIC DNA]</scope>
    <source>
        <strain evidence="4 5">NBRC 107358</strain>
    </source>
</reference>
<dbReference type="AlphaFoldDB" id="A0A8J3NQX0"/>
<keyword evidence="2" id="KW-0732">Signal</keyword>
<dbReference type="RefSeq" id="WP_191839255.1">
    <property type="nucleotide sequence ID" value="NZ_BAAALB010000006.1"/>
</dbReference>
<evidence type="ECO:0000313" key="5">
    <source>
        <dbReference type="Proteomes" id="UP000619293"/>
    </source>
</evidence>
<protein>
    <recommendedName>
        <fullName evidence="3">Sulfatase N-terminal domain-containing protein</fullName>
    </recommendedName>
</protein>
<dbReference type="InterPro" id="IPR000917">
    <property type="entry name" value="Sulfatase_N"/>
</dbReference>